<dbReference type="OMA" id="LYLFNMD"/>
<accession>A0A0N1I6S9</accession>
<dbReference type="Pfam" id="PF20054">
    <property type="entry name" value="Tc-38"/>
    <property type="match status" value="1"/>
</dbReference>
<evidence type="ECO:0000256" key="1">
    <source>
        <dbReference type="SAM" id="MobiDB-lite"/>
    </source>
</evidence>
<gene>
    <name evidence="3" type="ORF">ABL78_3012</name>
</gene>
<feature type="compositionally biased region" description="Polar residues" evidence="1">
    <location>
        <begin position="123"/>
        <end position="134"/>
    </location>
</feature>
<dbReference type="AlphaFoldDB" id="A0A0N1I6S9"/>
<feature type="region of interest" description="Disordered" evidence="1">
    <location>
        <begin position="584"/>
        <end position="623"/>
    </location>
</feature>
<organism evidence="3 4">
    <name type="scientific">Leptomonas seymouri</name>
    <dbReference type="NCBI Taxonomy" id="5684"/>
    <lineage>
        <taxon>Eukaryota</taxon>
        <taxon>Discoba</taxon>
        <taxon>Euglenozoa</taxon>
        <taxon>Kinetoplastea</taxon>
        <taxon>Metakinetoplastina</taxon>
        <taxon>Trypanosomatida</taxon>
        <taxon>Trypanosomatidae</taxon>
        <taxon>Leishmaniinae</taxon>
        <taxon>Leptomonas</taxon>
    </lineage>
</organism>
<feature type="domain" description="Trypanosoma Tc-38 (p38) protein" evidence="2">
    <location>
        <begin position="314"/>
        <end position="371"/>
    </location>
</feature>
<proteinExistence type="predicted"/>
<keyword evidence="4" id="KW-1185">Reference proteome</keyword>
<dbReference type="OrthoDB" id="238810at2759"/>
<evidence type="ECO:0000313" key="4">
    <source>
        <dbReference type="Proteomes" id="UP000038009"/>
    </source>
</evidence>
<dbReference type="VEuPathDB" id="TriTrypDB:Lsey_0070_0090"/>
<name>A0A0N1I6S9_LEPSE</name>
<comment type="caution">
    <text evidence="3">The sequence shown here is derived from an EMBL/GenBank/DDBJ whole genome shotgun (WGS) entry which is preliminary data.</text>
</comment>
<feature type="region of interest" description="Disordered" evidence="1">
    <location>
        <begin position="700"/>
        <end position="719"/>
    </location>
</feature>
<feature type="compositionally biased region" description="Low complexity" evidence="1">
    <location>
        <begin position="706"/>
        <end position="719"/>
    </location>
</feature>
<reference evidence="3 4" key="1">
    <citation type="journal article" date="2015" name="PLoS Pathog.">
        <title>Leptomonas seymouri: Adaptations to the Dixenous Life Cycle Analyzed by Genome Sequencing, Transcriptome Profiling and Co-infection with Leishmania donovani.</title>
        <authorList>
            <person name="Kraeva N."/>
            <person name="Butenko A."/>
            <person name="Hlavacova J."/>
            <person name="Kostygov A."/>
            <person name="Myskova J."/>
            <person name="Grybchuk D."/>
            <person name="Lestinova T."/>
            <person name="Votypka J."/>
            <person name="Volf P."/>
            <person name="Opperdoes F."/>
            <person name="Flegontov P."/>
            <person name="Lukes J."/>
            <person name="Yurchenko V."/>
        </authorList>
    </citation>
    <scope>NUCLEOTIDE SEQUENCE [LARGE SCALE GENOMIC DNA]</scope>
    <source>
        <strain evidence="3 4">ATCC 30220</strain>
    </source>
</reference>
<protein>
    <recommendedName>
        <fullName evidence="2">Trypanosoma Tc-38 (p38) protein domain-containing protein</fullName>
    </recommendedName>
</protein>
<dbReference type="Proteomes" id="UP000038009">
    <property type="component" value="Unassembled WGS sequence"/>
</dbReference>
<evidence type="ECO:0000259" key="2">
    <source>
        <dbReference type="Pfam" id="PF20054"/>
    </source>
</evidence>
<feature type="region of interest" description="Disordered" evidence="1">
    <location>
        <begin position="123"/>
        <end position="145"/>
    </location>
</feature>
<dbReference type="InterPro" id="IPR045399">
    <property type="entry name" value="Tc-38"/>
</dbReference>
<sequence>MLRCTPSRWVVFTQGFPHLEHFAREHFLPSNPLSSCCLWLDEDDFRGVAMRAKTCGYPNPLRIDPYAHHPVLSRFATKTAGRNFETSPTAANSAAVLPVDQTMSDRQQIRHFLQNLDNSCSMGRSDSAHQVEQSSPKKKRGRPTKTVALSADLLSAERATAPDLSQYQVPICTVVISKPLYLLNLDQMFLDIQPELMGVGTCAGKDNGGAYVHGAPSSPADAFLRFPESHLSRDGLSRDFLSWGDTTMAGSRHGSPRSYRDFFSGTHNFGAARPCSEALLMGIRELQKALPNPTDADARFMFSVHTRSKYSLQRQYDLRKIALQHGYHSKWWGTRKQWANINVHVQPGQQEHVVPIGFPTKLVHISLIENATEVLDKAFIAPRKRRLFFYFDSHRKGVCDSTGVMEFGVVAERLGSVENAFPSALHGWRDSFDRLHQALHEDRKRMNYKLPLYFSKRHLVSLGLSVRPGALGVAIRRNDRQTAAQEGSDMEAADGAPQHLTGEVLSLLKTSMACYECWYHISQVHFPASYLISSAVLAEEMAHPGVALHGVTGVPLTYPELSYASLVNHRPEIAAALLQDAEEKARSSTDAAHSAPGTECAAATPTARADLPHEPPSSTNESMGHLSLKATQKEGGGVQLDPKDGRASAAEHFDELAVARFVSTHASPTLVKGRHLWFRAEDVLAANGIVDVNSTPVAVSEKKGSGTRIAGGSSSSASTDDAFLDGVADDMLFNVEALTDPDEALRKLSMPIAAL</sequence>
<evidence type="ECO:0000313" key="3">
    <source>
        <dbReference type="EMBL" id="KPI87902.1"/>
    </source>
</evidence>
<dbReference type="EMBL" id="LJSK01000070">
    <property type="protein sequence ID" value="KPI87902.1"/>
    <property type="molecule type" value="Genomic_DNA"/>
</dbReference>